<protein>
    <recommendedName>
        <fullName evidence="3">DUF433 domain-containing protein</fullName>
    </recommendedName>
</protein>
<dbReference type="Proteomes" id="UP000196521">
    <property type="component" value="Unassembled WGS sequence"/>
</dbReference>
<dbReference type="InterPro" id="IPR036388">
    <property type="entry name" value="WH-like_DNA-bd_sf"/>
</dbReference>
<dbReference type="RefSeq" id="WP_026786923.1">
    <property type="nucleotide sequence ID" value="NZ_LR812491.1"/>
</dbReference>
<dbReference type="InterPro" id="IPR007367">
    <property type="entry name" value="DUF433"/>
</dbReference>
<dbReference type="EMBL" id="CZCZ02000005">
    <property type="protein sequence ID" value="CAC5340214.1"/>
    <property type="molecule type" value="Genomic_DNA"/>
</dbReference>
<name>A0A6J7ZFP8_PLARU</name>
<dbReference type="InterPro" id="IPR009057">
    <property type="entry name" value="Homeodomain-like_sf"/>
</dbReference>
<comment type="caution">
    <text evidence="1">The sequence shown here is derived from an EMBL/GenBank/DDBJ whole genome shotgun (WGS) entry which is preliminary data.</text>
</comment>
<proteinExistence type="predicted"/>
<evidence type="ECO:0000313" key="2">
    <source>
        <dbReference type="Proteomes" id="UP000196521"/>
    </source>
</evidence>
<reference evidence="1" key="1">
    <citation type="submission" date="2020-05" db="EMBL/GenBank/DDBJ databases">
        <authorList>
            <consortium name="Genoscope - CEA"/>
            <person name="William W."/>
        </authorList>
    </citation>
    <scope>NUCLEOTIDE SEQUENCE [LARGE SCALE GENOMIC DNA]</scope>
    <source>
        <strain evidence="1">PCC 7821</strain>
    </source>
</reference>
<gene>
    <name evidence="1" type="ORF">PLAN_100264</name>
</gene>
<dbReference type="PANTHER" id="PTHR34849">
    <property type="entry name" value="SSL5025 PROTEIN"/>
    <property type="match status" value="1"/>
</dbReference>
<dbReference type="Gene3D" id="1.10.10.10">
    <property type="entry name" value="Winged helix-like DNA-binding domain superfamily/Winged helix DNA-binding domain"/>
    <property type="match status" value="1"/>
</dbReference>
<evidence type="ECO:0008006" key="3">
    <source>
        <dbReference type="Google" id="ProtNLM"/>
    </source>
</evidence>
<accession>A0A6J7ZFP8</accession>
<keyword evidence="2" id="KW-1185">Reference proteome</keyword>
<dbReference type="Pfam" id="PF04255">
    <property type="entry name" value="DUF433"/>
    <property type="match status" value="1"/>
</dbReference>
<dbReference type="SUPFAM" id="SSF46689">
    <property type="entry name" value="Homeodomain-like"/>
    <property type="match status" value="1"/>
</dbReference>
<dbReference type="PANTHER" id="PTHR34849:SF1">
    <property type="entry name" value="SLR0770 PROTEIN"/>
    <property type="match status" value="1"/>
</dbReference>
<organism evidence="1 2">
    <name type="scientific">Planktothrix rubescens CCAP 1459/22</name>
    <dbReference type="NCBI Taxonomy" id="329571"/>
    <lineage>
        <taxon>Bacteria</taxon>
        <taxon>Bacillati</taxon>
        <taxon>Cyanobacteriota</taxon>
        <taxon>Cyanophyceae</taxon>
        <taxon>Oscillatoriophycideae</taxon>
        <taxon>Oscillatoriales</taxon>
        <taxon>Microcoleaceae</taxon>
        <taxon>Planktothrix</taxon>
    </lineage>
</organism>
<sequence length="97" mass="11079">MTVQSISRYVSRNHEILQGEPIILGTRTSVRAIVGLWRLGISPEEIPIHLPHLTLAQVFDALSFYLDNQEEINHYIEQNRIPEELVHPAVKAAMKKP</sequence>
<evidence type="ECO:0000313" key="1">
    <source>
        <dbReference type="EMBL" id="CAC5340214.1"/>
    </source>
</evidence>
<dbReference type="AlphaFoldDB" id="A0A6J7ZFP8"/>